<evidence type="ECO:0000313" key="3">
    <source>
        <dbReference type="Proteomes" id="UP000499080"/>
    </source>
</evidence>
<dbReference type="InterPro" id="IPR041577">
    <property type="entry name" value="RT_RNaseH_2"/>
</dbReference>
<dbReference type="Proteomes" id="UP000499080">
    <property type="component" value="Unassembled WGS sequence"/>
</dbReference>
<evidence type="ECO:0000259" key="1">
    <source>
        <dbReference type="Pfam" id="PF17919"/>
    </source>
</evidence>
<keyword evidence="3" id="KW-1185">Reference proteome</keyword>
<feature type="domain" description="Reverse transcriptase/retrotransposon-derived protein RNase H-like" evidence="1">
    <location>
        <begin position="3"/>
        <end position="49"/>
    </location>
</feature>
<gene>
    <name evidence="2" type="ORF">AVEN_154546_1</name>
</gene>
<protein>
    <recommendedName>
        <fullName evidence="1">Reverse transcriptase/retrotransposon-derived protein RNase H-like domain-containing protein</fullName>
    </recommendedName>
</protein>
<evidence type="ECO:0000313" key="2">
    <source>
        <dbReference type="EMBL" id="GBO21977.1"/>
    </source>
</evidence>
<name>A0A4Y2VE13_ARAVE</name>
<sequence length="49" mass="5445">DGRLSLKADSSDFTVGTVLQQNIDSTEEPLGLLSRKLIATEKKYSTFDR</sequence>
<accession>A0A4Y2VE13</accession>
<reference evidence="2 3" key="1">
    <citation type="journal article" date="2019" name="Sci. Rep.">
        <title>Orb-weaving spider Araneus ventricosus genome elucidates the spidroin gene catalogue.</title>
        <authorList>
            <person name="Kono N."/>
            <person name="Nakamura H."/>
            <person name="Ohtoshi R."/>
            <person name="Moran D.A.P."/>
            <person name="Shinohara A."/>
            <person name="Yoshida Y."/>
            <person name="Fujiwara M."/>
            <person name="Mori M."/>
            <person name="Tomita M."/>
            <person name="Arakawa K."/>
        </authorList>
    </citation>
    <scope>NUCLEOTIDE SEQUENCE [LARGE SCALE GENOMIC DNA]</scope>
</reference>
<dbReference type="AlphaFoldDB" id="A0A4Y2VE13"/>
<dbReference type="OrthoDB" id="7698974at2759"/>
<comment type="caution">
    <text evidence="2">The sequence shown here is derived from an EMBL/GenBank/DDBJ whole genome shotgun (WGS) entry which is preliminary data.</text>
</comment>
<dbReference type="EMBL" id="BGPR01045110">
    <property type="protein sequence ID" value="GBO21977.1"/>
    <property type="molecule type" value="Genomic_DNA"/>
</dbReference>
<dbReference type="Pfam" id="PF17919">
    <property type="entry name" value="RT_RNaseH_2"/>
    <property type="match status" value="1"/>
</dbReference>
<proteinExistence type="predicted"/>
<feature type="non-terminal residue" evidence="2">
    <location>
        <position position="1"/>
    </location>
</feature>
<organism evidence="2 3">
    <name type="scientific">Araneus ventricosus</name>
    <name type="common">Orbweaver spider</name>
    <name type="synonym">Epeira ventricosa</name>
    <dbReference type="NCBI Taxonomy" id="182803"/>
    <lineage>
        <taxon>Eukaryota</taxon>
        <taxon>Metazoa</taxon>
        <taxon>Ecdysozoa</taxon>
        <taxon>Arthropoda</taxon>
        <taxon>Chelicerata</taxon>
        <taxon>Arachnida</taxon>
        <taxon>Araneae</taxon>
        <taxon>Araneomorphae</taxon>
        <taxon>Entelegynae</taxon>
        <taxon>Araneoidea</taxon>
        <taxon>Araneidae</taxon>
        <taxon>Araneus</taxon>
    </lineage>
</organism>